<dbReference type="SUPFAM" id="SSF160935">
    <property type="entry name" value="VPA0735-like"/>
    <property type="match status" value="1"/>
</dbReference>
<dbReference type="Proteomes" id="UP000623461">
    <property type="component" value="Unassembled WGS sequence"/>
</dbReference>
<dbReference type="InterPro" id="IPR037050">
    <property type="entry name" value="DUF1254_sf"/>
</dbReference>
<dbReference type="InterPro" id="IPR037049">
    <property type="entry name" value="DUF1214_C_sf"/>
</dbReference>
<dbReference type="RefSeq" id="WP_229674805.1">
    <property type="nucleotide sequence ID" value="NZ_BMNZ01000001.1"/>
</dbReference>
<evidence type="ECO:0000313" key="3">
    <source>
        <dbReference type="EMBL" id="GGM83763.1"/>
    </source>
</evidence>
<organism evidence="3 4">
    <name type="scientific">Terrabacter tumescens</name>
    <dbReference type="NCBI Taxonomy" id="60443"/>
    <lineage>
        <taxon>Bacteria</taxon>
        <taxon>Bacillati</taxon>
        <taxon>Actinomycetota</taxon>
        <taxon>Actinomycetes</taxon>
        <taxon>Micrococcales</taxon>
        <taxon>Intrasporangiaceae</taxon>
        <taxon>Terrabacter</taxon>
    </lineage>
</organism>
<protein>
    <recommendedName>
        <fullName evidence="5">DUF1254 domain-containing protein</fullName>
    </recommendedName>
</protein>
<proteinExistence type="predicted"/>
<accession>A0ABQ2HJK9</accession>
<dbReference type="InterPro" id="IPR010679">
    <property type="entry name" value="DUF1254"/>
</dbReference>
<dbReference type="InterPro" id="IPR010621">
    <property type="entry name" value="DUF1214"/>
</dbReference>
<keyword evidence="4" id="KW-1185">Reference proteome</keyword>
<evidence type="ECO:0000259" key="2">
    <source>
        <dbReference type="Pfam" id="PF06863"/>
    </source>
</evidence>
<dbReference type="Gene3D" id="2.60.120.600">
    <property type="entry name" value="Domain of unknown function DUF1214, C-terminal domain"/>
    <property type="match status" value="1"/>
</dbReference>
<gene>
    <name evidence="3" type="ORF">GCM10009721_05530</name>
</gene>
<dbReference type="PANTHER" id="PTHR36509">
    <property type="entry name" value="BLL3101 PROTEIN"/>
    <property type="match status" value="1"/>
</dbReference>
<evidence type="ECO:0000313" key="4">
    <source>
        <dbReference type="Proteomes" id="UP000623461"/>
    </source>
</evidence>
<evidence type="ECO:0008006" key="5">
    <source>
        <dbReference type="Google" id="ProtNLM"/>
    </source>
</evidence>
<dbReference type="PANTHER" id="PTHR36509:SF2">
    <property type="entry name" value="BLL3101 PROTEIN"/>
    <property type="match status" value="1"/>
</dbReference>
<sequence length="376" mass="40740">MAQLDLSNGPLFLEVPDTDGRYHVLQFVSAWTDNFAYVGQRATGTGSGRFLITPPGWTGEVPSDCTAIESPTAVCSIVGRWAVDGDGDLAAVHALQDATTLTPLQPSDASLVGLPSTVGLDGLSPALQFWEKYRRASRAFPPAARDEALQASFAELWLTGEASLDTAPVEVRAALEQGHSAGTEHLQQSLRGGQVEEVAGWLITLHVFDYNLDHFGVGTIDDARWRIEDSDRRLLIRAGAALGGLWGNHAYEAAYLGTYVDDHGQQLTGAHDYTLTLAPTPPNEGFWSLTMYDVPDYYLVDNPIQRYSIGDRTPGLVFDADGSLTIRISANEPKDAAARANWLPAPPGPFRPMLRVYVPGSDVLDGRWNPAPITRV</sequence>
<dbReference type="Gene3D" id="2.60.40.1610">
    <property type="entry name" value="Domain of unknown function DUF1254"/>
    <property type="match status" value="1"/>
</dbReference>
<comment type="caution">
    <text evidence="3">The sequence shown here is derived from an EMBL/GenBank/DDBJ whole genome shotgun (WGS) entry which is preliminary data.</text>
</comment>
<reference evidence="4" key="1">
    <citation type="journal article" date="2019" name="Int. J. Syst. Evol. Microbiol.">
        <title>The Global Catalogue of Microorganisms (GCM) 10K type strain sequencing project: providing services to taxonomists for standard genome sequencing and annotation.</title>
        <authorList>
            <consortium name="The Broad Institute Genomics Platform"/>
            <consortium name="The Broad Institute Genome Sequencing Center for Infectious Disease"/>
            <person name="Wu L."/>
            <person name="Ma J."/>
        </authorList>
    </citation>
    <scope>NUCLEOTIDE SEQUENCE [LARGE SCALE GENOMIC DNA]</scope>
    <source>
        <strain evidence="4">JCM 1365</strain>
    </source>
</reference>
<dbReference type="Pfam" id="PF06742">
    <property type="entry name" value="DUF1214"/>
    <property type="match status" value="1"/>
</dbReference>
<name>A0ABQ2HJK9_9MICO</name>
<dbReference type="EMBL" id="BMNZ01000001">
    <property type="protein sequence ID" value="GGM83763.1"/>
    <property type="molecule type" value="Genomic_DNA"/>
</dbReference>
<evidence type="ECO:0000259" key="1">
    <source>
        <dbReference type="Pfam" id="PF06742"/>
    </source>
</evidence>
<dbReference type="Pfam" id="PF06863">
    <property type="entry name" value="DUF1254"/>
    <property type="match status" value="1"/>
</dbReference>
<feature type="domain" description="DUF1254" evidence="2">
    <location>
        <begin position="1"/>
        <end position="103"/>
    </location>
</feature>
<feature type="domain" description="DUF1214" evidence="1">
    <location>
        <begin position="252"/>
        <end position="359"/>
    </location>
</feature>